<evidence type="ECO:0008006" key="4">
    <source>
        <dbReference type="Google" id="ProtNLM"/>
    </source>
</evidence>
<name>A0ABR4HKH7_9EURO</name>
<keyword evidence="1" id="KW-0732">Signal</keyword>
<evidence type="ECO:0000313" key="3">
    <source>
        <dbReference type="Proteomes" id="UP001610335"/>
    </source>
</evidence>
<evidence type="ECO:0000256" key="1">
    <source>
        <dbReference type="SAM" id="SignalP"/>
    </source>
</evidence>
<dbReference type="Proteomes" id="UP001610335">
    <property type="component" value="Unassembled WGS sequence"/>
</dbReference>
<feature type="chain" id="PRO_5045477888" description="Cell wall protein PhiA" evidence="1">
    <location>
        <begin position="19"/>
        <end position="188"/>
    </location>
</feature>
<dbReference type="EMBL" id="JBFXLS010000114">
    <property type="protein sequence ID" value="KAL2815247.1"/>
    <property type="molecule type" value="Genomic_DNA"/>
</dbReference>
<gene>
    <name evidence="2" type="ORF">BDW59DRAFT_153917</name>
</gene>
<comment type="caution">
    <text evidence="2">The sequence shown here is derived from an EMBL/GenBank/DDBJ whole genome shotgun (WGS) entry which is preliminary data.</text>
</comment>
<evidence type="ECO:0000313" key="2">
    <source>
        <dbReference type="EMBL" id="KAL2815247.1"/>
    </source>
</evidence>
<sequence length="188" mass="19379">MKFNSLLAAASVALTATAQPTGTCAPSTPDTFGLVAIHSGNAVQYAGFNAALRSIFAGLPSQNATCDGTDDGFATFYIQDSALFLYGPSETPQQIFVDRSGMGQGKIGYTVGDESGPRNGERTGWAIDADNHLQFDGSDLIACPNSIDGAYSIWASAGVANPAGNSDCVGIAARVEKSTDATRCTYSS</sequence>
<keyword evidence="3" id="KW-1185">Reference proteome</keyword>
<proteinExistence type="predicted"/>
<protein>
    <recommendedName>
        <fullName evidence="4">Cell wall protein PhiA</fullName>
    </recommendedName>
</protein>
<feature type="signal peptide" evidence="1">
    <location>
        <begin position="1"/>
        <end position="18"/>
    </location>
</feature>
<reference evidence="2 3" key="1">
    <citation type="submission" date="2024-07" db="EMBL/GenBank/DDBJ databases">
        <title>Section-level genome sequencing and comparative genomics of Aspergillus sections Usti and Cavernicolus.</title>
        <authorList>
            <consortium name="Lawrence Berkeley National Laboratory"/>
            <person name="Nybo J.L."/>
            <person name="Vesth T.C."/>
            <person name="Theobald S."/>
            <person name="Frisvad J.C."/>
            <person name="Larsen T.O."/>
            <person name="Kjaerboelling I."/>
            <person name="Rothschild-Mancinelli K."/>
            <person name="Lyhne E.K."/>
            <person name="Kogle M.E."/>
            <person name="Barry K."/>
            <person name="Clum A."/>
            <person name="Na H."/>
            <person name="Ledsgaard L."/>
            <person name="Lin J."/>
            <person name="Lipzen A."/>
            <person name="Kuo A."/>
            <person name="Riley R."/>
            <person name="Mondo S."/>
            <person name="LaButti K."/>
            <person name="Haridas S."/>
            <person name="Pangalinan J."/>
            <person name="Salamov A.A."/>
            <person name="Simmons B.A."/>
            <person name="Magnuson J.K."/>
            <person name="Chen J."/>
            <person name="Drula E."/>
            <person name="Henrissat B."/>
            <person name="Wiebenga A."/>
            <person name="Lubbers R.J."/>
            <person name="Gomes A.C."/>
            <person name="Makela M.R."/>
            <person name="Stajich J."/>
            <person name="Grigoriev I.V."/>
            <person name="Mortensen U.H."/>
            <person name="De vries R.P."/>
            <person name="Baker S.E."/>
            <person name="Andersen M.R."/>
        </authorList>
    </citation>
    <scope>NUCLEOTIDE SEQUENCE [LARGE SCALE GENOMIC DNA]</scope>
    <source>
        <strain evidence="2 3">CBS 600.67</strain>
    </source>
</reference>
<accession>A0ABR4HKH7</accession>
<organism evidence="2 3">
    <name type="scientific">Aspergillus cavernicola</name>
    <dbReference type="NCBI Taxonomy" id="176166"/>
    <lineage>
        <taxon>Eukaryota</taxon>
        <taxon>Fungi</taxon>
        <taxon>Dikarya</taxon>
        <taxon>Ascomycota</taxon>
        <taxon>Pezizomycotina</taxon>
        <taxon>Eurotiomycetes</taxon>
        <taxon>Eurotiomycetidae</taxon>
        <taxon>Eurotiales</taxon>
        <taxon>Aspergillaceae</taxon>
        <taxon>Aspergillus</taxon>
        <taxon>Aspergillus subgen. Nidulantes</taxon>
    </lineage>
</organism>